<sequence>MISSDWIFSCFLLSVNPRDRSKQYGVNSVLLRRKLLGVPASQRRRFTSDARTVPGLLSPAVTGPQLTPSVSAYRLYTGCSLAVPSCDHPPCLWPRCLRADRQTAMAFLRVLGV</sequence>
<comment type="caution">
    <text evidence="1">The sequence shown here is derived from an EMBL/GenBank/DDBJ whole genome shotgun (WGS) entry which is preliminary data.</text>
</comment>
<proteinExistence type="predicted"/>
<protein>
    <submittedName>
        <fullName evidence="1">Uncharacterized protein</fullName>
    </submittedName>
</protein>
<dbReference type="Proteomes" id="UP001352852">
    <property type="component" value="Unassembled WGS sequence"/>
</dbReference>
<evidence type="ECO:0000313" key="1">
    <source>
        <dbReference type="EMBL" id="MED6288845.1"/>
    </source>
</evidence>
<accession>A0ABU7ENX8</accession>
<organism evidence="1 2">
    <name type="scientific">Characodon lateralis</name>
    <dbReference type="NCBI Taxonomy" id="208331"/>
    <lineage>
        <taxon>Eukaryota</taxon>
        <taxon>Metazoa</taxon>
        <taxon>Chordata</taxon>
        <taxon>Craniata</taxon>
        <taxon>Vertebrata</taxon>
        <taxon>Euteleostomi</taxon>
        <taxon>Actinopterygii</taxon>
        <taxon>Neopterygii</taxon>
        <taxon>Teleostei</taxon>
        <taxon>Neoteleostei</taxon>
        <taxon>Acanthomorphata</taxon>
        <taxon>Ovalentaria</taxon>
        <taxon>Atherinomorphae</taxon>
        <taxon>Cyprinodontiformes</taxon>
        <taxon>Goodeidae</taxon>
        <taxon>Characodon</taxon>
    </lineage>
</organism>
<evidence type="ECO:0000313" key="2">
    <source>
        <dbReference type="Proteomes" id="UP001352852"/>
    </source>
</evidence>
<reference evidence="1 2" key="1">
    <citation type="submission" date="2021-06" db="EMBL/GenBank/DDBJ databases">
        <authorList>
            <person name="Palmer J.M."/>
        </authorList>
    </citation>
    <scope>NUCLEOTIDE SEQUENCE [LARGE SCALE GENOMIC DNA]</scope>
    <source>
        <strain evidence="1 2">CL_MEX2019</strain>
        <tissue evidence="1">Muscle</tissue>
    </source>
</reference>
<name>A0ABU7ENX8_9TELE</name>
<gene>
    <name evidence="1" type="ORF">CHARACLAT_030484</name>
</gene>
<keyword evidence="2" id="KW-1185">Reference proteome</keyword>
<dbReference type="EMBL" id="JAHUTJ010061978">
    <property type="protein sequence ID" value="MED6288845.1"/>
    <property type="molecule type" value="Genomic_DNA"/>
</dbReference>